<dbReference type="eggNOG" id="ENOG502R2NN">
    <property type="taxonomic scope" value="Eukaryota"/>
</dbReference>
<reference evidence="3" key="1">
    <citation type="journal article" date="2011" name="Proc. Natl. Acad. Sci. U.S.A.">
        <title>Obligate biotrophy features unraveled by the genomic analysis of rust fungi.</title>
        <authorList>
            <person name="Duplessis S."/>
            <person name="Cuomo C.A."/>
            <person name="Lin Y.-C."/>
            <person name="Aerts A."/>
            <person name="Tisserant E."/>
            <person name="Veneault-Fourrey C."/>
            <person name="Joly D.L."/>
            <person name="Hacquard S."/>
            <person name="Amselem J."/>
            <person name="Cantarel B.L."/>
            <person name="Chiu R."/>
            <person name="Coutinho P.M."/>
            <person name="Feau N."/>
            <person name="Field M."/>
            <person name="Frey P."/>
            <person name="Gelhaye E."/>
            <person name="Goldberg J."/>
            <person name="Grabherr M.G."/>
            <person name="Kodira C.D."/>
            <person name="Kohler A."/>
            <person name="Kuees U."/>
            <person name="Lindquist E.A."/>
            <person name="Lucas S.M."/>
            <person name="Mago R."/>
            <person name="Mauceli E."/>
            <person name="Morin E."/>
            <person name="Murat C."/>
            <person name="Pangilinan J.L."/>
            <person name="Park R."/>
            <person name="Pearson M."/>
            <person name="Quesneville H."/>
            <person name="Rouhier N."/>
            <person name="Sakthikumar S."/>
            <person name="Salamov A.A."/>
            <person name="Schmutz J."/>
            <person name="Selles B."/>
            <person name="Shapiro H."/>
            <person name="Tanguay P."/>
            <person name="Tuskan G.A."/>
            <person name="Henrissat B."/>
            <person name="Van de Peer Y."/>
            <person name="Rouze P."/>
            <person name="Ellis J.G."/>
            <person name="Dodds P.N."/>
            <person name="Schein J.E."/>
            <person name="Zhong S."/>
            <person name="Hamelin R.C."/>
            <person name="Grigoriev I.V."/>
            <person name="Szabo L.J."/>
            <person name="Martin F."/>
        </authorList>
    </citation>
    <scope>NUCLEOTIDE SEQUENCE [LARGE SCALE GENOMIC DNA]</scope>
    <source>
        <strain evidence="3">98AG31 / pathotype 3-4-7</strain>
    </source>
</reference>
<protein>
    <submittedName>
        <fullName evidence="2">Uncharacterized protein</fullName>
    </submittedName>
</protein>
<keyword evidence="1" id="KW-0812">Transmembrane</keyword>
<keyword evidence="3" id="KW-1185">Reference proteome</keyword>
<organism evidence="3">
    <name type="scientific">Melampsora larici-populina (strain 98AG31 / pathotype 3-4-7)</name>
    <name type="common">Poplar leaf rust fungus</name>
    <dbReference type="NCBI Taxonomy" id="747676"/>
    <lineage>
        <taxon>Eukaryota</taxon>
        <taxon>Fungi</taxon>
        <taxon>Dikarya</taxon>
        <taxon>Basidiomycota</taxon>
        <taxon>Pucciniomycotina</taxon>
        <taxon>Pucciniomycetes</taxon>
        <taxon>Pucciniales</taxon>
        <taxon>Melampsoraceae</taxon>
        <taxon>Melampsora</taxon>
    </lineage>
</organism>
<gene>
    <name evidence="2" type="ORF">MELLADRAFT_117365</name>
</gene>
<dbReference type="HOGENOM" id="CLU_567502_0_0_1"/>
<dbReference type="InParanoid" id="F4RWF9"/>
<keyword evidence="1" id="KW-0472">Membrane</keyword>
<feature type="transmembrane region" description="Helical" evidence="1">
    <location>
        <begin position="429"/>
        <end position="462"/>
    </location>
</feature>
<dbReference type="KEGG" id="mlr:MELLADRAFT_117365"/>
<sequence>MTISALPSLRQPESIHPEFYYTSDSFIIKIKHDINLLISTFKSSSSTSSSLGPFLNFKSIYKHLGWNLIHLSVIDSSLRKVWFNTIIRLFLDYLKPQVDPIEQIAALFSIYTFWGTQSAILDTKFNVIIDLNMLNYIKSIPKELGTHLNESYQSITDQLSTTTTTTPIQPIKTSLPKSHSHLDPSLFSARSSKPNRLLPSHSLYQIVTNLIQQNAFIIQPIETALVYPNLPTNSFVLESTLNPLSLSHLHRPSTYSTSSKVSFSEHIVSTQDELERWKESNWTLSDLREIRSQYLLKKSKLIEDHVEFDSIFLEAIRMTLQVIEKNGPGLNHLLESSDPVGEEQEGVGKDRDEEVKKQIALKAIRLQDSGESLEEWDEALNSLRSSGFDRYLDIKSMSDCVELIFGNFSIKSKSKISFDFNFGERTIDLVVLGVVVIVLGFVGFVVVLEFVVVVALVVVVLVVDDDGVVVDDDLKVKIKIN</sequence>
<dbReference type="Proteomes" id="UP000001072">
    <property type="component" value="Unassembled WGS sequence"/>
</dbReference>
<dbReference type="GeneID" id="18925999"/>
<evidence type="ECO:0000313" key="3">
    <source>
        <dbReference type="Proteomes" id="UP000001072"/>
    </source>
</evidence>
<dbReference type="OrthoDB" id="3253083at2759"/>
<dbReference type="RefSeq" id="XP_007413462.1">
    <property type="nucleotide sequence ID" value="XM_007413400.1"/>
</dbReference>
<evidence type="ECO:0000256" key="1">
    <source>
        <dbReference type="SAM" id="Phobius"/>
    </source>
</evidence>
<name>F4RWF9_MELLP</name>
<dbReference type="Pfam" id="PF09808">
    <property type="entry name" value="SNAPC1"/>
    <property type="match status" value="1"/>
</dbReference>
<evidence type="ECO:0000313" key="2">
    <source>
        <dbReference type="EMBL" id="EGG03327.1"/>
    </source>
</evidence>
<dbReference type="EMBL" id="GL883125">
    <property type="protein sequence ID" value="EGG03327.1"/>
    <property type="molecule type" value="Genomic_DNA"/>
</dbReference>
<dbReference type="InterPro" id="IPR019188">
    <property type="entry name" value="SNAPC1"/>
</dbReference>
<proteinExistence type="predicted"/>
<dbReference type="STRING" id="747676.F4RWF9"/>
<dbReference type="AlphaFoldDB" id="F4RWF9"/>
<dbReference type="VEuPathDB" id="FungiDB:MELLADRAFT_117365"/>
<keyword evidence="1" id="KW-1133">Transmembrane helix</keyword>
<accession>F4RWF9</accession>